<dbReference type="AlphaFoldDB" id="A0A841FUS8"/>
<comment type="similarity">
    <text evidence="2">Belongs to the glycosyl hydrolase 20 family.</text>
</comment>
<evidence type="ECO:0000313" key="10">
    <source>
        <dbReference type="Proteomes" id="UP000548476"/>
    </source>
</evidence>
<evidence type="ECO:0000256" key="5">
    <source>
        <dbReference type="ARBA" id="ARBA00023295"/>
    </source>
</evidence>
<feature type="domain" description="Glycoside hydrolase family 20 catalytic" evidence="7">
    <location>
        <begin position="143"/>
        <end position="487"/>
    </location>
</feature>
<evidence type="ECO:0000256" key="1">
    <source>
        <dbReference type="ARBA" id="ARBA00001231"/>
    </source>
</evidence>
<dbReference type="InterPro" id="IPR029018">
    <property type="entry name" value="Hex-like_dom2"/>
</dbReference>
<dbReference type="EC" id="3.2.1.52" evidence="3"/>
<organism evidence="9 10">
    <name type="scientific">Phytomonospora endophytica</name>
    <dbReference type="NCBI Taxonomy" id="714109"/>
    <lineage>
        <taxon>Bacteria</taxon>
        <taxon>Bacillati</taxon>
        <taxon>Actinomycetota</taxon>
        <taxon>Actinomycetes</taxon>
        <taxon>Micromonosporales</taxon>
        <taxon>Micromonosporaceae</taxon>
        <taxon>Phytomonospora</taxon>
    </lineage>
</organism>
<dbReference type="SUPFAM" id="SSF55545">
    <property type="entry name" value="beta-N-acetylhexosaminidase-like domain"/>
    <property type="match status" value="1"/>
</dbReference>
<comment type="catalytic activity">
    <reaction evidence="1">
        <text>Hydrolysis of terminal non-reducing N-acetyl-D-hexosamine residues in N-acetyl-beta-D-hexosaminides.</text>
        <dbReference type="EC" id="3.2.1.52"/>
    </reaction>
</comment>
<dbReference type="Gene3D" id="3.30.379.10">
    <property type="entry name" value="Chitobiase/beta-hexosaminidase domain 2-like"/>
    <property type="match status" value="1"/>
</dbReference>
<feature type="active site" description="Proton donor" evidence="6">
    <location>
        <position position="322"/>
    </location>
</feature>
<evidence type="ECO:0000256" key="6">
    <source>
        <dbReference type="PIRSR" id="PIRSR625705-1"/>
    </source>
</evidence>
<dbReference type="InterPro" id="IPR017853">
    <property type="entry name" value="GH"/>
</dbReference>
<dbReference type="Proteomes" id="UP000548476">
    <property type="component" value="Unassembled WGS sequence"/>
</dbReference>
<keyword evidence="10" id="KW-1185">Reference proteome</keyword>
<dbReference type="PANTHER" id="PTHR22600:SF57">
    <property type="entry name" value="BETA-N-ACETYLHEXOSAMINIDASE"/>
    <property type="match status" value="1"/>
</dbReference>
<dbReference type="Gene3D" id="3.20.20.80">
    <property type="entry name" value="Glycosidases"/>
    <property type="match status" value="1"/>
</dbReference>
<dbReference type="InterPro" id="IPR015882">
    <property type="entry name" value="HEX_bac_N"/>
</dbReference>
<dbReference type="PANTHER" id="PTHR22600">
    <property type="entry name" value="BETA-HEXOSAMINIDASE"/>
    <property type="match status" value="1"/>
</dbReference>
<evidence type="ECO:0000313" key="9">
    <source>
        <dbReference type="EMBL" id="MBB6039766.1"/>
    </source>
</evidence>
<proteinExistence type="inferred from homology"/>
<name>A0A841FUS8_9ACTN</name>
<keyword evidence="5 9" id="KW-0326">Glycosidase</keyword>
<gene>
    <name evidence="9" type="ORF">HNR73_007664</name>
</gene>
<dbReference type="CDD" id="cd06563">
    <property type="entry name" value="GH20_chitobiase-like"/>
    <property type="match status" value="1"/>
</dbReference>
<keyword evidence="4 9" id="KW-0378">Hydrolase</keyword>
<dbReference type="InterPro" id="IPR015883">
    <property type="entry name" value="Glyco_hydro_20_cat"/>
</dbReference>
<dbReference type="Pfam" id="PF00728">
    <property type="entry name" value="Glyco_hydro_20"/>
    <property type="match status" value="1"/>
</dbReference>
<dbReference type="GO" id="GO:0005975">
    <property type="term" value="P:carbohydrate metabolic process"/>
    <property type="evidence" value="ECO:0007669"/>
    <property type="project" value="InterPro"/>
</dbReference>
<feature type="domain" description="Beta-hexosaminidase bacterial type N-terminal" evidence="8">
    <location>
        <begin position="6"/>
        <end position="139"/>
    </location>
</feature>
<dbReference type="SUPFAM" id="SSF51445">
    <property type="entry name" value="(Trans)glycosidases"/>
    <property type="match status" value="1"/>
</dbReference>
<reference evidence="9 10" key="1">
    <citation type="submission" date="2020-08" db="EMBL/GenBank/DDBJ databases">
        <title>Genomic Encyclopedia of Type Strains, Phase IV (KMG-IV): sequencing the most valuable type-strain genomes for metagenomic binning, comparative biology and taxonomic classification.</title>
        <authorList>
            <person name="Goeker M."/>
        </authorList>
    </citation>
    <scope>NUCLEOTIDE SEQUENCE [LARGE SCALE GENOMIC DNA]</scope>
    <source>
        <strain evidence="9 10">YIM 65646</strain>
    </source>
</reference>
<dbReference type="EMBL" id="JACHGT010000025">
    <property type="protein sequence ID" value="MBB6039766.1"/>
    <property type="molecule type" value="Genomic_DNA"/>
</dbReference>
<dbReference type="GO" id="GO:0030203">
    <property type="term" value="P:glycosaminoglycan metabolic process"/>
    <property type="evidence" value="ECO:0007669"/>
    <property type="project" value="TreeGrafter"/>
</dbReference>
<evidence type="ECO:0000259" key="8">
    <source>
        <dbReference type="Pfam" id="PF02838"/>
    </source>
</evidence>
<evidence type="ECO:0000259" key="7">
    <source>
        <dbReference type="Pfam" id="PF00728"/>
    </source>
</evidence>
<dbReference type="GO" id="GO:0016020">
    <property type="term" value="C:membrane"/>
    <property type="evidence" value="ECO:0007669"/>
    <property type="project" value="TreeGrafter"/>
</dbReference>
<dbReference type="GO" id="GO:0004563">
    <property type="term" value="F:beta-N-acetylhexosaminidase activity"/>
    <property type="evidence" value="ECO:0007669"/>
    <property type="project" value="UniProtKB-EC"/>
</dbReference>
<dbReference type="PRINTS" id="PR00738">
    <property type="entry name" value="GLHYDRLASE20"/>
</dbReference>
<comment type="caution">
    <text evidence="9">The sequence shown here is derived from an EMBL/GenBank/DDBJ whole genome shotgun (WGS) entry which is preliminary data.</text>
</comment>
<dbReference type="Pfam" id="PF02838">
    <property type="entry name" value="Glyco_hydro_20b"/>
    <property type="match status" value="1"/>
</dbReference>
<evidence type="ECO:0000256" key="3">
    <source>
        <dbReference type="ARBA" id="ARBA00012663"/>
    </source>
</evidence>
<dbReference type="InterPro" id="IPR025705">
    <property type="entry name" value="Beta_hexosaminidase_sua/sub"/>
</dbReference>
<evidence type="ECO:0000256" key="2">
    <source>
        <dbReference type="ARBA" id="ARBA00006285"/>
    </source>
</evidence>
<sequence>MIMSLALVPQPLSVTENTGTFTLDGGVSIVASGEATGPAWLLHDALRAGTGLPLPVLPSADGPAVTLALEGDAVEYPSVAAERYTLDVDAAGVRLTAAHPAGLARAVQTLRQLLPADTLRAGAVDSGRPVEVPAVSIVDEPRFAWRGVMLDLARHFLPKVDVLRQIDLAALHQLNVVHLHLTEDQGWRIEVPGWPKLTELGSWRPETVVGHAGKPQGYDGTPHGGYYTREDLREIVSYAAARHVTVVPEIDLPGHVRSVLAAYPELGNQDVPGREDKGVATTFGIFPEVLAPTDEAVRFIKDVLDVVVDVFPSPYVHIGGDEVPRVEWRESPAAQAKAAELGLASTDLIQSWFTKIMGEHLTAAGRKMIGWDEILDGGAPADAAVMVWRDFSIAAKALQAGHSVVIAPHDEVYLNYYSSEDADEPLHIFGLNTVEGIAGFEPIPEGHSAEGVLGLQAELWSEYIPTRLALEYCAYPRLAVVADVAWGAKDARAAAPILDRLEAHIGRLDALGVNYRPLTGPHPWQKGGTGGRARVEKPYENLEDHHEKLDLPPI</sequence>
<protein>
    <recommendedName>
        <fullName evidence="3">beta-N-acetylhexosaminidase</fullName>
        <ecNumber evidence="3">3.2.1.52</ecNumber>
    </recommendedName>
</protein>
<evidence type="ECO:0000256" key="4">
    <source>
        <dbReference type="ARBA" id="ARBA00022801"/>
    </source>
</evidence>
<accession>A0A841FUS8</accession>